<reference evidence="2" key="1">
    <citation type="submission" date="2023-02" db="EMBL/GenBank/DDBJ databases">
        <title>Genome of toxic invasive species Heracleum sosnowskyi carries increased number of genes despite the absence of recent whole-genome duplications.</title>
        <authorList>
            <person name="Schelkunov M."/>
            <person name="Shtratnikova V."/>
            <person name="Makarenko M."/>
            <person name="Klepikova A."/>
            <person name="Omelchenko D."/>
            <person name="Novikova G."/>
            <person name="Obukhova E."/>
            <person name="Bogdanov V."/>
            <person name="Penin A."/>
            <person name="Logacheva M."/>
        </authorList>
    </citation>
    <scope>NUCLEOTIDE SEQUENCE</scope>
    <source>
        <strain evidence="2">Hsosn_3</strain>
        <tissue evidence="2">Leaf</tissue>
    </source>
</reference>
<comment type="caution">
    <text evidence="2">The sequence shown here is derived from an EMBL/GenBank/DDBJ whole genome shotgun (WGS) entry which is preliminary data.</text>
</comment>
<reference evidence="2" key="2">
    <citation type="submission" date="2023-05" db="EMBL/GenBank/DDBJ databases">
        <authorList>
            <person name="Schelkunov M.I."/>
        </authorList>
    </citation>
    <scope>NUCLEOTIDE SEQUENCE</scope>
    <source>
        <strain evidence="2">Hsosn_3</strain>
        <tissue evidence="2">Leaf</tissue>
    </source>
</reference>
<organism evidence="2 3">
    <name type="scientific">Heracleum sosnowskyi</name>
    <dbReference type="NCBI Taxonomy" id="360622"/>
    <lineage>
        <taxon>Eukaryota</taxon>
        <taxon>Viridiplantae</taxon>
        <taxon>Streptophyta</taxon>
        <taxon>Embryophyta</taxon>
        <taxon>Tracheophyta</taxon>
        <taxon>Spermatophyta</taxon>
        <taxon>Magnoliopsida</taxon>
        <taxon>eudicotyledons</taxon>
        <taxon>Gunneridae</taxon>
        <taxon>Pentapetalae</taxon>
        <taxon>asterids</taxon>
        <taxon>campanulids</taxon>
        <taxon>Apiales</taxon>
        <taxon>Apiaceae</taxon>
        <taxon>Apioideae</taxon>
        <taxon>apioid superclade</taxon>
        <taxon>Tordylieae</taxon>
        <taxon>Tordyliinae</taxon>
        <taxon>Heracleum</taxon>
    </lineage>
</organism>
<dbReference type="Pfam" id="PF13966">
    <property type="entry name" value="zf-RVT"/>
    <property type="match status" value="2"/>
</dbReference>
<keyword evidence="3" id="KW-1185">Reference proteome</keyword>
<evidence type="ECO:0000313" key="2">
    <source>
        <dbReference type="EMBL" id="KAK1361719.1"/>
    </source>
</evidence>
<protein>
    <recommendedName>
        <fullName evidence="1">Reverse transcriptase zinc-binding domain-containing protein</fullName>
    </recommendedName>
</protein>
<dbReference type="EMBL" id="JAUIZM010000010">
    <property type="protein sequence ID" value="KAK1361719.1"/>
    <property type="molecule type" value="Genomic_DNA"/>
</dbReference>
<gene>
    <name evidence="2" type="ORF">POM88_046193</name>
</gene>
<feature type="domain" description="Reverse transcriptase zinc-binding" evidence="1">
    <location>
        <begin position="325"/>
        <end position="419"/>
    </location>
</feature>
<proteinExistence type="predicted"/>
<dbReference type="Proteomes" id="UP001237642">
    <property type="component" value="Unassembled WGS sequence"/>
</dbReference>
<feature type="domain" description="Reverse transcriptase zinc-binding" evidence="1">
    <location>
        <begin position="13"/>
        <end position="85"/>
    </location>
</feature>
<dbReference type="InterPro" id="IPR026960">
    <property type="entry name" value="RVT-Znf"/>
</dbReference>
<evidence type="ECO:0000259" key="1">
    <source>
        <dbReference type="Pfam" id="PF13966"/>
    </source>
</evidence>
<sequence>MICKDDAESSNMTDTKSWWNYVWKMKVPLKVKHFIWRVSHSWLPVNFELSRRNIPVMKFCQMCGICDIEDISHSLWRCPSISHMWKLAGLKAYITNNPDRHPLNFMNRLMEIYEEDFNFFAIVSWQIWSIINRYMHGYSVPRDDDVLEWCYSFLKDYQMAKYFEKRSVPKSNCRWRLPSVGEFKINVNAAVGKTNGGTGLGAIIRDDKGCCVASASRFIKVSNDIAIINKLFLDKNCSDVDCLIEDIRNLAVNLKWPKTFKVFDKPFIPANLFVIYLKRSNGQWDESFIKNIFNSEDAQTILKIPWGSNEIKDKIIWHYSKNGEYSVKSGYKAAMICKDDAESSNMTYTKSWWNYVWKMIVPPKVKHFIWRVSHSWLPVNFELSRRNIPVMKFCQMCGICDIEDISHSLWRCPSISHMWKLVGLKAYITNNPDRHPLNFMNRLRMEIYEEDFNLFAIVPWQIWSIINRYMHGYSVPRDDDVLEWC</sequence>
<name>A0AAD8H761_9APIA</name>
<evidence type="ECO:0000313" key="3">
    <source>
        <dbReference type="Proteomes" id="UP001237642"/>
    </source>
</evidence>
<accession>A0AAD8H761</accession>
<dbReference type="AlphaFoldDB" id="A0AAD8H761"/>